<dbReference type="EC" id="2.6.1.42" evidence="11"/>
<dbReference type="FunFam" id="3.30.470.10:FF:000002">
    <property type="entry name" value="Branched-chain-amino-acid aminotransferase"/>
    <property type="match status" value="1"/>
</dbReference>
<dbReference type="GO" id="GO:0009082">
    <property type="term" value="P:branched-chain amino acid biosynthetic process"/>
    <property type="evidence" value="ECO:0007669"/>
    <property type="project" value="UniProtKB-KW"/>
</dbReference>
<evidence type="ECO:0000256" key="3">
    <source>
        <dbReference type="ARBA" id="ARBA00022576"/>
    </source>
</evidence>
<evidence type="ECO:0000313" key="12">
    <source>
        <dbReference type="EMBL" id="KAJ2007560.1"/>
    </source>
</evidence>
<evidence type="ECO:0000256" key="6">
    <source>
        <dbReference type="ARBA" id="ARBA00022898"/>
    </source>
</evidence>
<dbReference type="SUPFAM" id="SSF56752">
    <property type="entry name" value="D-aminoacid aminotransferase-like PLP-dependent enzymes"/>
    <property type="match status" value="1"/>
</dbReference>
<dbReference type="NCBIfam" id="TIGR01123">
    <property type="entry name" value="ilvE_II"/>
    <property type="match status" value="1"/>
</dbReference>
<dbReference type="GO" id="GO:0008652">
    <property type="term" value="P:amino acid biosynthetic process"/>
    <property type="evidence" value="ECO:0007669"/>
    <property type="project" value="UniProtKB-KW"/>
</dbReference>
<dbReference type="AlphaFoldDB" id="A0A9W8EHL6"/>
<keyword evidence="4 11" id="KW-0028">Amino-acid biosynthesis</keyword>
<dbReference type="InterPro" id="IPR043132">
    <property type="entry name" value="BCAT-like_C"/>
</dbReference>
<name>A0A9W8EHL6_9FUNG</name>
<gene>
    <name evidence="12" type="primary">BAT2_1</name>
    <name evidence="12" type="ORF">H4R26_000697</name>
</gene>
<dbReference type="InterPro" id="IPR018300">
    <property type="entry name" value="Aminotrans_IV_CS"/>
</dbReference>
<dbReference type="PIRSF" id="PIRSF006468">
    <property type="entry name" value="BCAT1"/>
    <property type="match status" value="1"/>
</dbReference>
<dbReference type="NCBIfam" id="NF009897">
    <property type="entry name" value="PRK13357.1"/>
    <property type="match status" value="1"/>
</dbReference>
<comment type="similarity">
    <text evidence="2 9">Belongs to the class-IV pyridoxal-phosphate-dependent aminotransferase family.</text>
</comment>
<keyword evidence="7 11" id="KW-0100">Branched-chain amino acid biosynthesis</keyword>
<evidence type="ECO:0000256" key="4">
    <source>
        <dbReference type="ARBA" id="ARBA00022605"/>
    </source>
</evidence>
<dbReference type="InterPro" id="IPR033939">
    <property type="entry name" value="BCAT_family"/>
</dbReference>
<proteinExistence type="inferred from homology"/>
<evidence type="ECO:0000256" key="9">
    <source>
        <dbReference type="RuleBase" id="RU004106"/>
    </source>
</evidence>
<dbReference type="FunFam" id="3.20.10.10:FF:000004">
    <property type="entry name" value="Branched-chain-amino-acid aminotransferase"/>
    <property type="match status" value="1"/>
</dbReference>
<reference evidence="12" key="1">
    <citation type="submission" date="2022-07" db="EMBL/GenBank/DDBJ databases">
        <title>Phylogenomic reconstructions and comparative analyses of Kickxellomycotina fungi.</title>
        <authorList>
            <person name="Reynolds N.K."/>
            <person name="Stajich J.E."/>
            <person name="Barry K."/>
            <person name="Grigoriev I.V."/>
            <person name="Crous P."/>
            <person name="Smith M.E."/>
        </authorList>
    </citation>
    <scope>NUCLEOTIDE SEQUENCE</scope>
    <source>
        <strain evidence="12">IMI 214461</strain>
    </source>
</reference>
<dbReference type="Gene3D" id="3.20.10.10">
    <property type="entry name" value="D-amino Acid Aminotransferase, subunit A, domain 2"/>
    <property type="match status" value="1"/>
</dbReference>
<organism evidence="12 13">
    <name type="scientific">Coemansia thaxteri</name>
    <dbReference type="NCBI Taxonomy" id="2663907"/>
    <lineage>
        <taxon>Eukaryota</taxon>
        <taxon>Fungi</taxon>
        <taxon>Fungi incertae sedis</taxon>
        <taxon>Zoopagomycota</taxon>
        <taxon>Kickxellomycotina</taxon>
        <taxon>Kickxellomycetes</taxon>
        <taxon>Kickxellales</taxon>
        <taxon>Kickxellaceae</taxon>
        <taxon>Coemansia</taxon>
    </lineage>
</organism>
<comment type="catalytic activity">
    <reaction evidence="11">
        <text>L-leucine + 2-oxoglutarate = 4-methyl-2-oxopentanoate + L-glutamate</text>
        <dbReference type="Rhea" id="RHEA:18321"/>
        <dbReference type="ChEBI" id="CHEBI:16810"/>
        <dbReference type="ChEBI" id="CHEBI:17865"/>
        <dbReference type="ChEBI" id="CHEBI:29985"/>
        <dbReference type="ChEBI" id="CHEBI:57427"/>
        <dbReference type="EC" id="2.6.1.42"/>
    </reaction>
</comment>
<evidence type="ECO:0000313" key="13">
    <source>
        <dbReference type="Proteomes" id="UP001150907"/>
    </source>
</evidence>
<evidence type="ECO:0000256" key="7">
    <source>
        <dbReference type="ARBA" id="ARBA00023304"/>
    </source>
</evidence>
<accession>A0A9W8EHL6</accession>
<dbReference type="Gene3D" id="3.30.470.10">
    <property type="match status" value="1"/>
</dbReference>
<comment type="cofactor">
    <cofactor evidence="1 10">
        <name>pyridoxal 5'-phosphate</name>
        <dbReference type="ChEBI" id="CHEBI:597326"/>
    </cofactor>
</comment>
<sequence>MTRPNIDASKLTTTLTQTPKELLDEKELKFGKYFTDHMLCIKYTEENGWEAPEIKPYGPLAIDPAAFVLNYSVETFEGTKAYRAADGTINLFRPDMNLKRLQRSAHRIMLPEFDEEQLLECIKELVKVDQRFVPKEHGYSMYIRPNFIGTEPNLNLQYSREALLYVYLSPVGPYFPRTVKLFANAKEARAWPGGVGNFKLGGNYAPAMRPAMEVVSKGYDQILWLLGDDHYVTEVGTMNFFIFWVNSEGEKELVTAPLDGIILPGVTRDSLLSLARQWGEFKVSERKVTMPEVVAALEEGRMLEAFGAGTACVICSVSEVLYEGRQLAIPVDPANPDAVFGPMTKRLRDELLDIQYAKTPSPWTIPIQDNN</sequence>
<evidence type="ECO:0000256" key="11">
    <source>
        <dbReference type="RuleBase" id="RU004517"/>
    </source>
</evidence>
<dbReference type="InterPro" id="IPR005786">
    <property type="entry name" value="B_amino_transII"/>
</dbReference>
<keyword evidence="3 11" id="KW-0032">Aminotransferase</keyword>
<dbReference type="Pfam" id="PF01063">
    <property type="entry name" value="Aminotran_4"/>
    <property type="match status" value="1"/>
</dbReference>
<evidence type="ECO:0000256" key="10">
    <source>
        <dbReference type="RuleBase" id="RU004516"/>
    </source>
</evidence>
<comment type="catalytic activity">
    <reaction evidence="11">
        <text>L-isoleucine + 2-oxoglutarate = (S)-3-methyl-2-oxopentanoate + L-glutamate</text>
        <dbReference type="Rhea" id="RHEA:24801"/>
        <dbReference type="ChEBI" id="CHEBI:16810"/>
        <dbReference type="ChEBI" id="CHEBI:29985"/>
        <dbReference type="ChEBI" id="CHEBI:35146"/>
        <dbReference type="ChEBI" id="CHEBI:58045"/>
        <dbReference type="EC" id="2.6.1.42"/>
    </reaction>
</comment>
<protein>
    <recommendedName>
        <fullName evidence="11">Branched-chain-amino-acid aminotransferase</fullName>
        <ecNumber evidence="11">2.6.1.42</ecNumber>
    </recommendedName>
</protein>
<keyword evidence="6 10" id="KW-0663">Pyridoxal phosphate</keyword>
<evidence type="ECO:0000256" key="5">
    <source>
        <dbReference type="ARBA" id="ARBA00022679"/>
    </source>
</evidence>
<feature type="modified residue" description="N6-(pyridoxal phosphate)lysine" evidence="8">
    <location>
        <position position="199"/>
    </location>
</feature>
<keyword evidence="13" id="KW-1185">Reference proteome</keyword>
<evidence type="ECO:0000256" key="1">
    <source>
        <dbReference type="ARBA" id="ARBA00001933"/>
    </source>
</evidence>
<dbReference type="InterPro" id="IPR001544">
    <property type="entry name" value="Aminotrans_IV"/>
</dbReference>
<evidence type="ECO:0000256" key="2">
    <source>
        <dbReference type="ARBA" id="ARBA00009320"/>
    </source>
</evidence>
<dbReference type="Proteomes" id="UP001150907">
    <property type="component" value="Unassembled WGS sequence"/>
</dbReference>
<dbReference type="InterPro" id="IPR036038">
    <property type="entry name" value="Aminotransferase-like"/>
</dbReference>
<dbReference type="OrthoDB" id="1732691at2759"/>
<dbReference type="CDD" id="cd01557">
    <property type="entry name" value="BCAT_beta_family"/>
    <property type="match status" value="1"/>
</dbReference>
<dbReference type="PROSITE" id="PS00770">
    <property type="entry name" value="AA_TRANSFER_CLASS_4"/>
    <property type="match status" value="1"/>
</dbReference>
<dbReference type="EMBL" id="JANBQF010000023">
    <property type="protein sequence ID" value="KAJ2007560.1"/>
    <property type="molecule type" value="Genomic_DNA"/>
</dbReference>
<comment type="catalytic activity">
    <reaction evidence="11">
        <text>L-valine + 2-oxoglutarate = 3-methyl-2-oxobutanoate + L-glutamate</text>
        <dbReference type="Rhea" id="RHEA:24813"/>
        <dbReference type="ChEBI" id="CHEBI:11851"/>
        <dbReference type="ChEBI" id="CHEBI:16810"/>
        <dbReference type="ChEBI" id="CHEBI:29985"/>
        <dbReference type="ChEBI" id="CHEBI:57762"/>
        <dbReference type="EC" id="2.6.1.42"/>
    </reaction>
</comment>
<dbReference type="InterPro" id="IPR043131">
    <property type="entry name" value="BCAT-like_N"/>
</dbReference>
<keyword evidence="5 11" id="KW-0808">Transferase</keyword>
<dbReference type="PANTHER" id="PTHR11825">
    <property type="entry name" value="SUBGROUP IIII AMINOTRANSFERASE"/>
    <property type="match status" value="1"/>
</dbReference>
<evidence type="ECO:0000256" key="8">
    <source>
        <dbReference type="PIRSR" id="PIRSR006468-1"/>
    </source>
</evidence>
<comment type="caution">
    <text evidence="12">The sequence shown here is derived from an EMBL/GenBank/DDBJ whole genome shotgun (WGS) entry which is preliminary data.</text>
</comment>
<dbReference type="GO" id="GO:0004084">
    <property type="term" value="F:branched-chain-amino-acid transaminase activity"/>
    <property type="evidence" value="ECO:0007669"/>
    <property type="project" value="UniProtKB-EC"/>
</dbReference>
<dbReference type="PANTHER" id="PTHR11825:SF44">
    <property type="entry name" value="BRANCHED-CHAIN-AMINO-ACID AMINOTRANSFERASE"/>
    <property type="match status" value="1"/>
</dbReference>